<accession>A0ABR4A4S2</accession>
<evidence type="ECO:0000256" key="1">
    <source>
        <dbReference type="ARBA" id="ARBA00004141"/>
    </source>
</evidence>
<evidence type="ECO:0000256" key="6">
    <source>
        <dbReference type="SAM" id="MobiDB-lite"/>
    </source>
</evidence>
<feature type="transmembrane region" description="Helical" evidence="7">
    <location>
        <begin position="208"/>
        <end position="226"/>
    </location>
</feature>
<evidence type="ECO:0000256" key="2">
    <source>
        <dbReference type="ARBA" id="ARBA00022448"/>
    </source>
</evidence>
<proteinExistence type="predicted"/>
<reference evidence="8 9" key="1">
    <citation type="submission" date="2024-09" db="EMBL/GenBank/DDBJ databases">
        <title>Rethinking Asexuality: The Enigmatic Case of Functional Sexual Genes in Lepraria (Stereocaulaceae).</title>
        <authorList>
            <person name="Doellman M."/>
            <person name="Sun Y."/>
            <person name="Barcenas-Pena A."/>
            <person name="Lumbsch H.T."/>
            <person name="Grewe F."/>
        </authorList>
    </citation>
    <scope>NUCLEOTIDE SEQUENCE [LARGE SCALE GENOMIC DNA]</scope>
    <source>
        <strain evidence="8 9">Mercado 3170</strain>
    </source>
</reference>
<feature type="transmembrane region" description="Helical" evidence="7">
    <location>
        <begin position="133"/>
        <end position="157"/>
    </location>
</feature>
<keyword evidence="4 7" id="KW-1133">Transmembrane helix</keyword>
<evidence type="ECO:0008006" key="10">
    <source>
        <dbReference type="Google" id="ProtNLM"/>
    </source>
</evidence>
<dbReference type="PANTHER" id="PTHR45649:SF27">
    <property type="entry name" value="CHOLINE TRANSPORTER (EUROFUNG)"/>
    <property type="match status" value="1"/>
</dbReference>
<feature type="transmembrane region" description="Helical" evidence="7">
    <location>
        <begin position="341"/>
        <end position="367"/>
    </location>
</feature>
<feature type="transmembrane region" description="Helical" evidence="7">
    <location>
        <begin position="177"/>
        <end position="196"/>
    </location>
</feature>
<evidence type="ECO:0000313" key="9">
    <source>
        <dbReference type="Proteomes" id="UP001590950"/>
    </source>
</evidence>
<feature type="transmembrane region" description="Helical" evidence="7">
    <location>
        <begin position="487"/>
        <end position="508"/>
    </location>
</feature>
<evidence type="ECO:0000256" key="5">
    <source>
        <dbReference type="ARBA" id="ARBA00023136"/>
    </source>
</evidence>
<feature type="transmembrane region" description="Helical" evidence="7">
    <location>
        <begin position="462"/>
        <end position="481"/>
    </location>
</feature>
<feature type="region of interest" description="Disordered" evidence="6">
    <location>
        <begin position="1"/>
        <end position="22"/>
    </location>
</feature>
<feature type="transmembrane region" description="Helical" evidence="7">
    <location>
        <begin position="388"/>
        <end position="408"/>
    </location>
</feature>
<evidence type="ECO:0000256" key="4">
    <source>
        <dbReference type="ARBA" id="ARBA00022989"/>
    </source>
</evidence>
<feature type="transmembrane region" description="Helical" evidence="7">
    <location>
        <begin position="91"/>
        <end position="112"/>
    </location>
</feature>
<dbReference type="PIRSF" id="PIRSF006060">
    <property type="entry name" value="AA_transporter"/>
    <property type="match status" value="1"/>
</dbReference>
<evidence type="ECO:0000313" key="8">
    <source>
        <dbReference type="EMBL" id="KAL2039377.1"/>
    </source>
</evidence>
<keyword evidence="9" id="KW-1185">Reference proteome</keyword>
<gene>
    <name evidence="8" type="ORF">N7G274_008045</name>
</gene>
<keyword evidence="2" id="KW-0813">Transport</keyword>
<feature type="transmembrane region" description="Helical" evidence="7">
    <location>
        <begin position="52"/>
        <end position="79"/>
    </location>
</feature>
<evidence type="ECO:0000256" key="7">
    <source>
        <dbReference type="SAM" id="Phobius"/>
    </source>
</evidence>
<feature type="transmembrane region" description="Helical" evidence="7">
    <location>
        <begin position="420"/>
        <end position="441"/>
    </location>
</feature>
<comment type="caution">
    <text evidence="8">The sequence shown here is derived from an EMBL/GenBank/DDBJ whole genome shotgun (WGS) entry which is preliminary data.</text>
</comment>
<evidence type="ECO:0000256" key="3">
    <source>
        <dbReference type="ARBA" id="ARBA00022692"/>
    </source>
</evidence>
<protein>
    <recommendedName>
        <fullName evidence="10">Choline transport protein</fullName>
    </recommendedName>
</protein>
<keyword evidence="3 7" id="KW-0812">Transmembrane</keyword>
<dbReference type="PANTHER" id="PTHR45649">
    <property type="entry name" value="AMINO-ACID PERMEASE BAT1"/>
    <property type="match status" value="1"/>
</dbReference>
<comment type="subcellular location">
    <subcellularLocation>
        <location evidence="1">Membrane</location>
        <topology evidence="1">Multi-pass membrane protein</topology>
    </subcellularLocation>
</comment>
<dbReference type="Gene3D" id="1.20.1740.10">
    <property type="entry name" value="Amino acid/polyamine transporter I"/>
    <property type="match status" value="1"/>
</dbReference>
<dbReference type="InterPro" id="IPR002293">
    <property type="entry name" value="AA/rel_permease1"/>
</dbReference>
<name>A0ABR4A4S2_9LECA</name>
<sequence length="540" mass="58328">MDSSEERVAALDEKRHDPEKYVDDADRRPSAIVAAGEIVNASGHRDQLKRQYGLLSICGLALTIDNAWVALAGSIALSINNGGPAGVLYELLVACFYYSFIAASLAELTSSIPSAGGVYHWASVAPGPRYGRVVGFFTGWLNFFGWIFDLASIISIPANVAVQMYAVFHPELSIQPWQIYIAFILITWLCCATVIFGNRFMPMLNDIGLFLIIVGGLVSIIVVAAMPKVHATNSAVWGDFSQNNAAGWSDGVTFLTGVLNGAFTIGTPDAVTHMAEELPNPSRDMPKAVAAQMILGTLTSFFYAVAILYGISDISAVVTSNGSFPLAVVYSQATGNKGATFGLLLILFLSIMICVFGTFLTVGRIWWSLARDNATPFAGFFSIVVERLSCPVPATVFCAIIATAFGAIQLGSKTAFTDLVGSFVILTTMSYALAIGSHLFTGRKNLPRGSFWMGKAGSAINTIALLLIIFFNIFFCFPAVYPTTKSTMNYNSVILVGVVVVTTIWWFVHAMRNYPGPKLSHLYVDGKIVELPREKSDHTE</sequence>
<dbReference type="Proteomes" id="UP001590950">
    <property type="component" value="Unassembled WGS sequence"/>
</dbReference>
<feature type="transmembrane region" description="Helical" evidence="7">
    <location>
        <begin position="288"/>
        <end position="311"/>
    </location>
</feature>
<keyword evidence="5 7" id="KW-0472">Membrane</keyword>
<organism evidence="8 9">
    <name type="scientific">Stereocaulon virgatum</name>
    <dbReference type="NCBI Taxonomy" id="373712"/>
    <lineage>
        <taxon>Eukaryota</taxon>
        <taxon>Fungi</taxon>
        <taxon>Dikarya</taxon>
        <taxon>Ascomycota</taxon>
        <taxon>Pezizomycotina</taxon>
        <taxon>Lecanoromycetes</taxon>
        <taxon>OSLEUM clade</taxon>
        <taxon>Lecanoromycetidae</taxon>
        <taxon>Lecanorales</taxon>
        <taxon>Lecanorineae</taxon>
        <taxon>Stereocaulaceae</taxon>
        <taxon>Stereocaulon</taxon>
    </lineage>
</organism>
<dbReference type="Pfam" id="PF13520">
    <property type="entry name" value="AA_permease_2"/>
    <property type="match status" value="1"/>
</dbReference>
<dbReference type="EMBL" id="JBEFKJ010000026">
    <property type="protein sequence ID" value="KAL2039377.1"/>
    <property type="molecule type" value="Genomic_DNA"/>
</dbReference>